<dbReference type="GO" id="GO:0005737">
    <property type="term" value="C:cytoplasm"/>
    <property type="evidence" value="ECO:0007669"/>
    <property type="project" value="UniProtKB-SubCell"/>
</dbReference>
<keyword evidence="13" id="KW-1185">Reference proteome</keyword>
<keyword evidence="6 10" id="KW-0808">Transferase</keyword>
<name>A0A0L0HG72_SPIPD</name>
<proteinExistence type="inferred from homology"/>
<dbReference type="Pfam" id="PF13489">
    <property type="entry name" value="Methyltransf_23"/>
    <property type="match status" value="1"/>
</dbReference>
<dbReference type="PANTHER" id="PTHR22809">
    <property type="entry name" value="METHYLTRANSFERASE-RELATED"/>
    <property type="match status" value="1"/>
</dbReference>
<dbReference type="FunCoup" id="A0A0L0HG72">
    <property type="interactions" value="195"/>
</dbReference>
<dbReference type="RefSeq" id="XP_016608076.1">
    <property type="nucleotide sequence ID" value="XM_016752621.1"/>
</dbReference>
<evidence type="ECO:0000256" key="5">
    <source>
        <dbReference type="ARBA" id="ARBA00022603"/>
    </source>
</evidence>
<feature type="compositionally biased region" description="Basic and acidic residues" evidence="11">
    <location>
        <begin position="18"/>
        <end position="28"/>
    </location>
</feature>
<evidence type="ECO:0000256" key="4">
    <source>
        <dbReference type="ARBA" id="ARBA00022490"/>
    </source>
</evidence>
<dbReference type="PANTHER" id="PTHR22809:SF5">
    <property type="entry name" value="TRNA N(3)-METHYLCYTIDINE METHYLTRANSFERASE METTL6"/>
    <property type="match status" value="1"/>
</dbReference>
<evidence type="ECO:0000256" key="2">
    <source>
        <dbReference type="ARBA" id="ARBA00004496"/>
    </source>
</evidence>
<evidence type="ECO:0000256" key="9">
    <source>
        <dbReference type="ARBA" id="ARBA00050646"/>
    </source>
</evidence>
<sequence>MDPNGQSPAVPRGTTANREARAKEILSKDTKKVPEFQYQKLMNETARNWDLFYKRNTTNFFKDRHWTDREFPELRPSGGEKSSKKLLELGCGVGNFLYPLLDINQELFIYACDLSTRAVDFVKADPKYAEGRCKAFVCDITKSPLTDSIPAESLDLISALFVLSAVPPANMSASIENLKTVLKPGGIVLFRDYGLYDAAQLRFKPGSKMDENFYVRQDGTFSYFFSTERLEELFKVAGFEVLENQYVVKTVVNRKRDLSMERVFVQARFRKM</sequence>
<feature type="region of interest" description="Disordered" evidence="11">
    <location>
        <begin position="1"/>
        <end position="28"/>
    </location>
</feature>
<keyword evidence="7" id="KW-0819">tRNA processing</keyword>
<comment type="similarity">
    <text evidence="3 10">Belongs to the methyltransferase superfamily. METL family.</text>
</comment>
<dbReference type="VEuPathDB" id="FungiDB:SPPG_04381"/>
<dbReference type="AlphaFoldDB" id="A0A0L0HG72"/>
<dbReference type="Proteomes" id="UP000053201">
    <property type="component" value="Unassembled WGS sequence"/>
</dbReference>
<keyword evidence="4" id="KW-0963">Cytoplasm</keyword>
<protein>
    <recommendedName>
        <fullName evidence="10">tRNA N(3)-methylcytidine methyltransferase</fullName>
        <ecNumber evidence="10">2.1.1.-</ecNumber>
    </recommendedName>
</protein>
<evidence type="ECO:0000256" key="8">
    <source>
        <dbReference type="ARBA" id="ARBA00023242"/>
    </source>
</evidence>
<dbReference type="GO" id="GO:0106217">
    <property type="term" value="P:tRNA C3-cytosine methylation"/>
    <property type="evidence" value="ECO:0007669"/>
    <property type="project" value="EnsemblFungi"/>
</dbReference>
<dbReference type="InterPro" id="IPR026113">
    <property type="entry name" value="METTL2/6/8-like"/>
</dbReference>
<dbReference type="GO" id="GO:0005634">
    <property type="term" value="C:nucleus"/>
    <property type="evidence" value="ECO:0007669"/>
    <property type="project" value="UniProtKB-SubCell"/>
</dbReference>
<dbReference type="InParanoid" id="A0A0L0HG72"/>
<evidence type="ECO:0000256" key="6">
    <source>
        <dbReference type="ARBA" id="ARBA00022679"/>
    </source>
</evidence>
<evidence type="ECO:0000256" key="11">
    <source>
        <dbReference type="SAM" id="MobiDB-lite"/>
    </source>
</evidence>
<dbReference type="OrthoDB" id="417697at2759"/>
<evidence type="ECO:0000256" key="1">
    <source>
        <dbReference type="ARBA" id="ARBA00004123"/>
    </source>
</evidence>
<evidence type="ECO:0000256" key="10">
    <source>
        <dbReference type="PIRNR" id="PIRNR037755"/>
    </source>
</evidence>
<dbReference type="GeneID" id="27687833"/>
<dbReference type="PIRSF" id="PIRSF037755">
    <property type="entry name" value="Mettl2_prd"/>
    <property type="match status" value="1"/>
</dbReference>
<reference evidence="12 13" key="1">
    <citation type="submission" date="2009-08" db="EMBL/GenBank/DDBJ databases">
        <title>The Genome Sequence of Spizellomyces punctatus strain DAOM BR117.</title>
        <authorList>
            <consortium name="The Broad Institute Genome Sequencing Platform"/>
            <person name="Russ C."/>
            <person name="Cuomo C."/>
            <person name="Shea T."/>
            <person name="Young S.K."/>
            <person name="Zeng Q."/>
            <person name="Koehrsen M."/>
            <person name="Haas B."/>
            <person name="Borodovsky M."/>
            <person name="Guigo R."/>
            <person name="Alvarado L."/>
            <person name="Berlin A."/>
            <person name="Bochicchio J."/>
            <person name="Borenstein D."/>
            <person name="Chapman S."/>
            <person name="Chen Z."/>
            <person name="Engels R."/>
            <person name="Freedman E."/>
            <person name="Gellesch M."/>
            <person name="Goldberg J."/>
            <person name="Griggs A."/>
            <person name="Gujja S."/>
            <person name="Heiman D."/>
            <person name="Hepburn T."/>
            <person name="Howarth C."/>
            <person name="Jen D."/>
            <person name="Larson L."/>
            <person name="Lewis B."/>
            <person name="Mehta T."/>
            <person name="Park D."/>
            <person name="Pearson M."/>
            <person name="Roberts A."/>
            <person name="Saif S."/>
            <person name="Shenoy N."/>
            <person name="Sisk P."/>
            <person name="Stolte C."/>
            <person name="Sykes S."/>
            <person name="Thomson T."/>
            <person name="Walk T."/>
            <person name="White J."/>
            <person name="Yandava C."/>
            <person name="Burger G."/>
            <person name="Gray M.W."/>
            <person name="Holland P.W.H."/>
            <person name="King N."/>
            <person name="Lang F.B.F."/>
            <person name="Roger A.J."/>
            <person name="Ruiz-Trillo I."/>
            <person name="Lander E."/>
            <person name="Nusbaum C."/>
        </authorList>
    </citation>
    <scope>NUCLEOTIDE SEQUENCE [LARGE SCALE GENOMIC DNA]</scope>
    <source>
        <strain evidence="12 13">DAOM BR117</strain>
    </source>
</reference>
<evidence type="ECO:0000256" key="7">
    <source>
        <dbReference type="ARBA" id="ARBA00022694"/>
    </source>
</evidence>
<organism evidence="12 13">
    <name type="scientific">Spizellomyces punctatus (strain DAOM BR117)</name>
    <dbReference type="NCBI Taxonomy" id="645134"/>
    <lineage>
        <taxon>Eukaryota</taxon>
        <taxon>Fungi</taxon>
        <taxon>Fungi incertae sedis</taxon>
        <taxon>Chytridiomycota</taxon>
        <taxon>Chytridiomycota incertae sedis</taxon>
        <taxon>Chytridiomycetes</taxon>
        <taxon>Spizellomycetales</taxon>
        <taxon>Spizellomycetaceae</taxon>
        <taxon>Spizellomyces</taxon>
    </lineage>
</organism>
<gene>
    <name evidence="12" type="ORF">SPPG_04381</name>
</gene>
<keyword evidence="8" id="KW-0539">Nucleus</keyword>
<comment type="catalytic activity">
    <reaction evidence="9">
        <text>cytidine(32) in tRNA(Ser) + S-adenosyl-L-methionine = N(3)-methylcytidine(32) in tRNA(Ser) + S-adenosyl-L-homocysteine + H(+)</text>
        <dbReference type="Rhea" id="RHEA:50956"/>
        <dbReference type="Rhea" id="RHEA-COMP:12849"/>
        <dbReference type="Rhea" id="RHEA-COMP:12851"/>
        <dbReference type="ChEBI" id="CHEBI:15378"/>
        <dbReference type="ChEBI" id="CHEBI:57856"/>
        <dbReference type="ChEBI" id="CHEBI:59789"/>
        <dbReference type="ChEBI" id="CHEBI:74894"/>
        <dbReference type="ChEBI" id="CHEBI:82748"/>
    </reaction>
    <physiologicalReaction direction="left-to-right" evidence="9">
        <dbReference type="Rhea" id="RHEA:50957"/>
    </physiologicalReaction>
</comment>
<dbReference type="InterPro" id="IPR029063">
    <property type="entry name" value="SAM-dependent_MTases_sf"/>
</dbReference>
<dbReference type="EC" id="2.1.1.-" evidence="10"/>
<dbReference type="FunFam" id="3.40.50.150:FF:000279">
    <property type="entry name" value="Methyltransferase-like protein"/>
    <property type="match status" value="1"/>
</dbReference>
<evidence type="ECO:0000256" key="3">
    <source>
        <dbReference type="ARBA" id="ARBA00009725"/>
    </source>
</evidence>
<accession>A0A0L0HG72</accession>
<evidence type="ECO:0000313" key="13">
    <source>
        <dbReference type="Proteomes" id="UP000053201"/>
    </source>
</evidence>
<dbReference type="OMA" id="DAQRNWD"/>
<dbReference type="EMBL" id="KQ257456">
    <property type="protein sequence ID" value="KND00037.1"/>
    <property type="molecule type" value="Genomic_DNA"/>
</dbReference>
<dbReference type="CDD" id="cd02440">
    <property type="entry name" value="AdoMet_MTases"/>
    <property type="match status" value="1"/>
</dbReference>
<comment type="function">
    <text evidence="10">S-adenosyl-L-methionine-dependent methyltransferase.</text>
</comment>
<dbReference type="GO" id="GO:0052735">
    <property type="term" value="F:tRNA (cytidine-3-)-methyltransferase activity"/>
    <property type="evidence" value="ECO:0007669"/>
    <property type="project" value="EnsemblFungi"/>
</dbReference>
<dbReference type="Gene3D" id="3.40.50.150">
    <property type="entry name" value="Vaccinia Virus protein VP39"/>
    <property type="match status" value="1"/>
</dbReference>
<dbReference type="eggNOG" id="KOG2361">
    <property type="taxonomic scope" value="Eukaryota"/>
</dbReference>
<comment type="subcellular location">
    <subcellularLocation>
        <location evidence="2">Cytoplasm</location>
    </subcellularLocation>
    <subcellularLocation>
        <location evidence="1">Nucleus</location>
    </subcellularLocation>
</comment>
<keyword evidence="5 10" id="KW-0489">Methyltransferase</keyword>
<dbReference type="STRING" id="645134.A0A0L0HG72"/>
<evidence type="ECO:0000313" key="12">
    <source>
        <dbReference type="EMBL" id="KND00037.1"/>
    </source>
</evidence>
<dbReference type="SUPFAM" id="SSF53335">
    <property type="entry name" value="S-adenosyl-L-methionine-dependent methyltransferases"/>
    <property type="match status" value="1"/>
</dbReference>